<dbReference type="KEGG" id="salf:SMD44_06541"/>
<evidence type="ECO:0000313" key="2">
    <source>
        <dbReference type="Proteomes" id="UP000195880"/>
    </source>
</evidence>
<accession>A0A1Z1WKZ7</accession>
<dbReference type="AlphaFoldDB" id="A0A1Z1WKZ7"/>
<dbReference type="RefSeq" id="WP_159399627.1">
    <property type="nucleotide sequence ID" value="NZ_CP021748.1"/>
</dbReference>
<reference evidence="1 2" key="1">
    <citation type="submission" date="2017-05" db="EMBL/GenBank/DDBJ databases">
        <title>Streptomyces alboflavus Genome sequencing and assembly.</title>
        <authorList>
            <person name="Wang Y."/>
            <person name="Du B."/>
            <person name="Ding Y."/>
            <person name="Liu H."/>
            <person name="Hou Q."/>
            <person name="Liu K."/>
            <person name="Wang C."/>
            <person name="Yao L."/>
        </authorList>
    </citation>
    <scope>NUCLEOTIDE SEQUENCE [LARGE SCALE GENOMIC DNA]</scope>
    <source>
        <strain evidence="1 2">MDJK44</strain>
    </source>
</reference>
<evidence type="ECO:0000313" key="1">
    <source>
        <dbReference type="EMBL" id="ARX87060.1"/>
    </source>
</evidence>
<proteinExistence type="predicted"/>
<sequence>MSGVCLFFEVFDAIGVGVCGTGFVHGGFPALSFRLSGLLVCTAFVFRGFAAEADFLHDFGELVFQRPVG</sequence>
<name>A0A1Z1WKZ7_9ACTN</name>
<keyword evidence="2" id="KW-1185">Reference proteome</keyword>
<gene>
    <name evidence="1" type="ORF">SMD44_06541</name>
</gene>
<protein>
    <submittedName>
        <fullName evidence="1">Uncharacterized protein</fullName>
    </submittedName>
</protein>
<dbReference type="Proteomes" id="UP000195880">
    <property type="component" value="Chromosome"/>
</dbReference>
<organism evidence="1 2">
    <name type="scientific">Streptomyces alboflavus</name>
    <dbReference type="NCBI Taxonomy" id="67267"/>
    <lineage>
        <taxon>Bacteria</taxon>
        <taxon>Bacillati</taxon>
        <taxon>Actinomycetota</taxon>
        <taxon>Actinomycetes</taxon>
        <taxon>Kitasatosporales</taxon>
        <taxon>Streptomycetaceae</taxon>
        <taxon>Streptomyces</taxon>
    </lineage>
</organism>
<dbReference type="OrthoDB" id="4249814at2"/>
<dbReference type="EMBL" id="CP021748">
    <property type="protein sequence ID" value="ARX87060.1"/>
    <property type="molecule type" value="Genomic_DNA"/>
</dbReference>